<evidence type="ECO:0000256" key="4">
    <source>
        <dbReference type="RuleBase" id="RU003690"/>
    </source>
</evidence>
<dbReference type="GO" id="GO:0016052">
    <property type="term" value="P:carbohydrate catabolic process"/>
    <property type="evidence" value="ECO:0007669"/>
    <property type="project" value="TreeGrafter"/>
</dbReference>
<dbReference type="SUPFAM" id="SSF51445">
    <property type="entry name" value="(Trans)glycosidases"/>
    <property type="match status" value="1"/>
</dbReference>
<dbReference type="FunFam" id="3.20.20.80:FF:000004">
    <property type="entry name" value="Beta-glucosidase 6-phospho-beta-glucosidase"/>
    <property type="match status" value="1"/>
</dbReference>
<organism evidence="5 7">
    <name type="scientific">Holdemania massiliensis</name>
    <dbReference type="NCBI Taxonomy" id="1468449"/>
    <lineage>
        <taxon>Bacteria</taxon>
        <taxon>Bacillati</taxon>
        <taxon>Bacillota</taxon>
        <taxon>Erysipelotrichia</taxon>
        <taxon>Erysipelotrichales</taxon>
        <taxon>Erysipelotrichaceae</taxon>
        <taxon>Holdemania</taxon>
    </lineage>
</organism>
<dbReference type="PANTHER" id="PTHR10353:SF122">
    <property type="entry name" value="6-PHOSPHO-BETA-GLUCOSIDASE ASCB-RELATED"/>
    <property type="match status" value="1"/>
</dbReference>
<evidence type="ECO:0000256" key="2">
    <source>
        <dbReference type="ARBA" id="ARBA00022801"/>
    </source>
</evidence>
<comment type="similarity">
    <text evidence="1 4">Belongs to the glycosyl hydrolase 1 family.</text>
</comment>
<name>A0A6N7SBS0_9FIRM</name>
<dbReference type="OrthoDB" id="9765195at2"/>
<sequence>MGKTKMLLGAALSASQSEGAYDEDGKGLSISDTVPAGRRDLTRRYPKPDGKHYYPTHQAVDFYHRYQEDIDLMAECGLECLRFSFAWSRFFPQGEEMQPNPLAVKHYDDLIDKLLAEKIVPIVTMSHLEIPQALAEKYGGWENKEFIRCFLRYSQFLLEHYGDRVKYWITFNEMNMLLYFPCTLAVGVDLTDKPEEAKAQALHNMLYANAQTIAAAHAIGKGIQIGAMIAYSPIYPVDCRPENIMLAYDLERNALSIADVLVRGKYPGTYERKIDEQALQLERTQAELDTLAQNPVDFLATSYYCSNAASIEATAEKSAGNLFGGARNPFLKTSEWGWQIDPQGLRYALNYLYDRYQIPLMIVENGLGALDVVTNDIIEDDYRIAYLEAHLHALNEAEKDGVEILAYTMWSFLDQVSASSGQMSKRYGLVYCDVDDNGSGTFKRIKKKSFYWMQSQIKNR</sequence>
<dbReference type="Proteomes" id="UP000480929">
    <property type="component" value="Unassembled WGS sequence"/>
</dbReference>
<dbReference type="GO" id="GO:0008422">
    <property type="term" value="F:beta-glucosidase activity"/>
    <property type="evidence" value="ECO:0007669"/>
    <property type="project" value="TreeGrafter"/>
</dbReference>
<dbReference type="Proteomes" id="UP000433575">
    <property type="component" value="Unassembled WGS sequence"/>
</dbReference>
<dbReference type="GO" id="GO:0005829">
    <property type="term" value="C:cytosol"/>
    <property type="evidence" value="ECO:0007669"/>
    <property type="project" value="TreeGrafter"/>
</dbReference>
<dbReference type="Gene3D" id="3.20.20.80">
    <property type="entry name" value="Glycosidases"/>
    <property type="match status" value="1"/>
</dbReference>
<evidence type="ECO:0000313" key="6">
    <source>
        <dbReference type="EMBL" id="MSC34836.1"/>
    </source>
</evidence>
<reference evidence="7 8" key="1">
    <citation type="journal article" date="2019" name="Nat. Med.">
        <title>A library of human gut bacterial isolates paired with longitudinal multiomics data enables mechanistic microbiome research.</title>
        <authorList>
            <person name="Poyet M."/>
            <person name="Groussin M."/>
            <person name="Gibbons S.M."/>
            <person name="Avila-Pacheco J."/>
            <person name="Jiang X."/>
            <person name="Kearney S.M."/>
            <person name="Perrotta A.R."/>
            <person name="Berdy B."/>
            <person name="Zhao S."/>
            <person name="Lieberman T.D."/>
            <person name="Swanson P.K."/>
            <person name="Smith M."/>
            <person name="Roesemann S."/>
            <person name="Alexander J.E."/>
            <person name="Rich S.A."/>
            <person name="Livny J."/>
            <person name="Vlamakis H."/>
            <person name="Clish C."/>
            <person name="Bullock K."/>
            <person name="Deik A."/>
            <person name="Scott J."/>
            <person name="Pierce K.A."/>
            <person name="Xavier R.J."/>
            <person name="Alm E.J."/>
        </authorList>
    </citation>
    <scope>NUCLEOTIDE SEQUENCE [LARGE SCALE GENOMIC DNA]</scope>
    <source>
        <strain evidence="5 7">BIOML-A4</strain>
        <strain evidence="6 8">BIOML-A5</strain>
    </source>
</reference>
<dbReference type="AlphaFoldDB" id="A0A6N7SBS0"/>
<comment type="caution">
    <text evidence="5">The sequence shown here is derived from an EMBL/GenBank/DDBJ whole genome shotgun (WGS) entry which is preliminary data.</text>
</comment>
<proteinExistence type="inferred from homology"/>
<dbReference type="EMBL" id="WKPI01000045">
    <property type="protein sequence ID" value="MSC34836.1"/>
    <property type="molecule type" value="Genomic_DNA"/>
</dbReference>
<evidence type="ECO:0000313" key="5">
    <source>
        <dbReference type="EMBL" id="MSA91065.1"/>
    </source>
</evidence>
<dbReference type="PRINTS" id="PR00131">
    <property type="entry name" value="GLHYDRLASE1"/>
</dbReference>
<keyword evidence="3" id="KW-0326">Glycosidase</keyword>
<dbReference type="Pfam" id="PF00232">
    <property type="entry name" value="Glyco_hydro_1"/>
    <property type="match status" value="1"/>
</dbReference>
<accession>A0A6N7SBS0</accession>
<keyword evidence="2 5" id="KW-0378">Hydrolase</keyword>
<evidence type="ECO:0000313" key="7">
    <source>
        <dbReference type="Proteomes" id="UP000433575"/>
    </source>
</evidence>
<evidence type="ECO:0000313" key="8">
    <source>
        <dbReference type="Proteomes" id="UP000480929"/>
    </source>
</evidence>
<dbReference type="InterPro" id="IPR001360">
    <property type="entry name" value="Glyco_hydro_1"/>
</dbReference>
<dbReference type="RefSeq" id="WP_154240435.1">
    <property type="nucleotide sequence ID" value="NZ_WKPI01000045.1"/>
</dbReference>
<protein>
    <submittedName>
        <fullName evidence="5">Family 1 glycosylhydrolase</fullName>
    </submittedName>
</protein>
<dbReference type="EMBL" id="WKPJ01000042">
    <property type="protein sequence ID" value="MSA91065.1"/>
    <property type="molecule type" value="Genomic_DNA"/>
</dbReference>
<gene>
    <name evidence="6" type="ORF">GKD88_17055</name>
    <name evidence="5" type="ORF">GKE08_17175</name>
</gene>
<evidence type="ECO:0000256" key="3">
    <source>
        <dbReference type="ARBA" id="ARBA00023295"/>
    </source>
</evidence>
<evidence type="ECO:0000256" key="1">
    <source>
        <dbReference type="ARBA" id="ARBA00010838"/>
    </source>
</evidence>
<dbReference type="PANTHER" id="PTHR10353">
    <property type="entry name" value="GLYCOSYL HYDROLASE"/>
    <property type="match status" value="1"/>
</dbReference>
<dbReference type="InterPro" id="IPR017853">
    <property type="entry name" value="GH"/>
</dbReference>
<keyword evidence="8" id="KW-1185">Reference proteome</keyword>